<dbReference type="InterPro" id="IPR029068">
    <property type="entry name" value="Glyas_Bleomycin-R_OHBP_Dase"/>
</dbReference>
<evidence type="ECO:0000313" key="2">
    <source>
        <dbReference type="Proteomes" id="UP000218263"/>
    </source>
</evidence>
<dbReference type="GO" id="GO:0004462">
    <property type="term" value="F:lactoylglutathione lyase activity"/>
    <property type="evidence" value="ECO:0007669"/>
    <property type="project" value="UniProtKB-EC"/>
</dbReference>
<protein>
    <submittedName>
        <fullName evidence="1">Glyoxalase-like domain protein</fullName>
    </submittedName>
</protein>
<gene>
    <name evidence="1" type="ORF">MgSA37_03228</name>
</gene>
<dbReference type="PANTHER" id="PTHR21366:SF22">
    <property type="entry name" value="VOC DOMAIN-CONTAINING PROTEIN"/>
    <property type="match status" value="1"/>
</dbReference>
<dbReference type="Proteomes" id="UP000218263">
    <property type="component" value="Chromosome"/>
</dbReference>
<dbReference type="PROSITE" id="PS51819">
    <property type="entry name" value="VOC"/>
    <property type="match status" value="1"/>
</dbReference>
<dbReference type="InterPro" id="IPR004360">
    <property type="entry name" value="Glyas_Fos-R_dOase_dom"/>
</dbReference>
<dbReference type="InterPro" id="IPR050383">
    <property type="entry name" value="GlyoxalaseI/FosfomycinResist"/>
</dbReference>
<dbReference type="RefSeq" id="WP_096353209.1">
    <property type="nucleotide sequence ID" value="NZ_AP017313.1"/>
</dbReference>
<dbReference type="Pfam" id="PF00903">
    <property type="entry name" value="Glyoxalase"/>
    <property type="match status" value="1"/>
</dbReference>
<dbReference type="Gene3D" id="3.10.180.10">
    <property type="entry name" value="2,3-Dihydroxybiphenyl 1,2-Dioxygenase, domain 1"/>
    <property type="match status" value="1"/>
</dbReference>
<dbReference type="OrthoDB" id="192739at2"/>
<name>A0A110B3J8_9SPHI</name>
<sequence length="153" mass="17607">MIKKSIIFKFLSIMLLNGVAFNVSAQVSPTSDHVALYVKDLKKSADFYENVMMLPVIPEPFHDGKHVWLRTGEHSQLHLIQGAAEVTEHDINSHFAYTVPNLADFTKHLDQMQVKYGNWKQDSKNPQLRPDGVKQVYLQDPDNIWIEVNDDKF</sequence>
<dbReference type="InterPro" id="IPR037523">
    <property type="entry name" value="VOC_core"/>
</dbReference>
<dbReference type="SUPFAM" id="SSF54593">
    <property type="entry name" value="Glyoxalase/Bleomycin resistance protein/Dihydroxybiphenyl dioxygenase"/>
    <property type="match status" value="1"/>
</dbReference>
<proteinExistence type="predicted"/>
<accession>A0A110B3J8</accession>
<evidence type="ECO:0000313" key="1">
    <source>
        <dbReference type="EMBL" id="BAU55047.1"/>
    </source>
</evidence>
<dbReference type="EMBL" id="AP017313">
    <property type="protein sequence ID" value="BAU55047.1"/>
    <property type="molecule type" value="Genomic_DNA"/>
</dbReference>
<keyword evidence="2" id="KW-1185">Reference proteome</keyword>
<dbReference type="PANTHER" id="PTHR21366">
    <property type="entry name" value="GLYOXALASE FAMILY PROTEIN"/>
    <property type="match status" value="1"/>
</dbReference>
<organism evidence="1 2">
    <name type="scientific">Mucilaginibacter gotjawali</name>
    <dbReference type="NCBI Taxonomy" id="1550579"/>
    <lineage>
        <taxon>Bacteria</taxon>
        <taxon>Pseudomonadati</taxon>
        <taxon>Bacteroidota</taxon>
        <taxon>Sphingobacteriia</taxon>
        <taxon>Sphingobacteriales</taxon>
        <taxon>Sphingobacteriaceae</taxon>
        <taxon>Mucilaginibacter</taxon>
    </lineage>
</organism>
<dbReference type="AlphaFoldDB" id="A0A110B3J8"/>
<reference evidence="1 2" key="1">
    <citation type="submission" date="2015-12" db="EMBL/GenBank/DDBJ databases">
        <title>Genome sequence of Mucilaginibacter gotjawali.</title>
        <authorList>
            <person name="Lee J.S."/>
            <person name="Lee K.C."/>
            <person name="Kim K.K."/>
            <person name="Lee B.W."/>
        </authorList>
    </citation>
    <scope>NUCLEOTIDE SEQUENCE [LARGE SCALE GENOMIC DNA]</scope>
    <source>
        <strain evidence="1 2">SA3-7</strain>
    </source>
</reference>
<dbReference type="KEGG" id="mgot:MgSA37_03228"/>